<evidence type="ECO:0000256" key="1">
    <source>
        <dbReference type="ARBA" id="ARBA00004305"/>
    </source>
</evidence>
<comment type="subunit">
    <text evidence="3">Interacts with COX5B; this interaction may contribute to localize PYROXD2 to the inner face of the inner mitochondrial membrane.</text>
</comment>
<dbReference type="AlphaFoldDB" id="A0A381ZU18"/>
<evidence type="ECO:0000256" key="2">
    <source>
        <dbReference type="ARBA" id="ARBA00037217"/>
    </source>
</evidence>
<dbReference type="PANTHER" id="PTHR10668:SF103">
    <property type="entry name" value="PYRIDINE NUCLEOTIDE-DISULFIDE OXIDOREDUCTASE DOMAIN-CONTAINING PROTEIN 2"/>
    <property type="match status" value="1"/>
</dbReference>
<evidence type="ECO:0000259" key="5">
    <source>
        <dbReference type="Pfam" id="PF01593"/>
    </source>
</evidence>
<feature type="domain" description="Amine oxidase" evidence="5">
    <location>
        <begin position="2"/>
        <end position="494"/>
    </location>
</feature>
<dbReference type="PANTHER" id="PTHR10668">
    <property type="entry name" value="PHYTOENE DEHYDROGENASE"/>
    <property type="match status" value="1"/>
</dbReference>
<sequence>MVTASILAQSGKKVLLLEARNQIGGLASTTEFAPGYKCNLVNDVVKWIDPRVLKKLDIESHGMELFSPDVVRIALDTDNQHILFHRNTDQTAASISTHSDKDAIAWGEFTKYIDNLTHFLEKLYELTPPRLPNVGIKEALSMRTMLTPVRKHGTRGLVDFLRVAPMMMPELMDEWFESELLRGAVSAAGIHRITLGPFAAATGYNLLHQHVYSDCVFHNAHFIRGGTGNLAETLLKFAKSVGVEIRTRSTVQSIDVANGVCSGVTLEGGETITAAKVVSGLDPTHTFIRLVGSAELNPSFFTQVRNIKNRGSTARIHFALNSLPGIKGVSQDQMESVFSISPSIEYIERAADAAKYGRIAEDPYVEFTIPSVINPNFAPEGKHVLSATVQYAPYHLRNQTWSEELKVQLKNNVVRVLENYIPGFSAQIKSSAVFSPMDLEKIFGLTEGNLNHGEMTLDQFFFMRPTMSSSQYKSPIENLYLCGSGTHPGGGIHGTNGFNAAH</sequence>
<dbReference type="SUPFAM" id="SSF51905">
    <property type="entry name" value="FAD/NAD(P)-binding domain"/>
    <property type="match status" value="1"/>
</dbReference>
<dbReference type="GO" id="GO:0016491">
    <property type="term" value="F:oxidoreductase activity"/>
    <property type="evidence" value="ECO:0007669"/>
    <property type="project" value="InterPro"/>
</dbReference>
<proteinExistence type="predicted"/>
<evidence type="ECO:0000256" key="3">
    <source>
        <dbReference type="ARBA" id="ARBA00038825"/>
    </source>
</evidence>
<name>A0A381ZU18_9ZZZZ</name>
<dbReference type="EMBL" id="UINC01022680">
    <property type="protein sequence ID" value="SVA92795.1"/>
    <property type="molecule type" value="Genomic_DNA"/>
</dbReference>
<evidence type="ECO:0000256" key="4">
    <source>
        <dbReference type="ARBA" id="ARBA00040298"/>
    </source>
</evidence>
<protein>
    <recommendedName>
        <fullName evidence="4">Pyridine nucleotide-disulfide oxidoreductase domain-containing protein 2</fullName>
    </recommendedName>
</protein>
<comment type="subcellular location">
    <subcellularLocation>
        <location evidence="1">Mitochondrion matrix</location>
    </subcellularLocation>
</comment>
<dbReference type="InterPro" id="IPR036188">
    <property type="entry name" value="FAD/NAD-bd_sf"/>
</dbReference>
<feature type="non-terminal residue" evidence="6">
    <location>
        <position position="502"/>
    </location>
</feature>
<comment type="function">
    <text evidence="2">Probable oxidoreductase that may play a role as regulator of mitochondrial function.</text>
</comment>
<dbReference type="Pfam" id="PF01593">
    <property type="entry name" value="Amino_oxidase"/>
    <property type="match status" value="1"/>
</dbReference>
<reference evidence="6" key="1">
    <citation type="submission" date="2018-05" db="EMBL/GenBank/DDBJ databases">
        <authorList>
            <person name="Lanie J.A."/>
            <person name="Ng W.-L."/>
            <person name="Kazmierczak K.M."/>
            <person name="Andrzejewski T.M."/>
            <person name="Davidsen T.M."/>
            <person name="Wayne K.J."/>
            <person name="Tettelin H."/>
            <person name="Glass J.I."/>
            <person name="Rusch D."/>
            <person name="Podicherti R."/>
            <person name="Tsui H.-C.T."/>
            <person name="Winkler M.E."/>
        </authorList>
    </citation>
    <scope>NUCLEOTIDE SEQUENCE</scope>
</reference>
<evidence type="ECO:0000313" key="6">
    <source>
        <dbReference type="EMBL" id="SVA92795.1"/>
    </source>
</evidence>
<dbReference type="InterPro" id="IPR002937">
    <property type="entry name" value="Amino_oxidase"/>
</dbReference>
<dbReference type="GO" id="GO:0005759">
    <property type="term" value="C:mitochondrial matrix"/>
    <property type="evidence" value="ECO:0007669"/>
    <property type="project" value="UniProtKB-SubCell"/>
</dbReference>
<organism evidence="6">
    <name type="scientific">marine metagenome</name>
    <dbReference type="NCBI Taxonomy" id="408172"/>
    <lineage>
        <taxon>unclassified sequences</taxon>
        <taxon>metagenomes</taxon>
        <taxon>ecological metagenomes</taxon>
    </lineage>
</organism>
<accession>A0A381ZU18</accession>
<gene>
    <name evidence="6" type="ORF">METZ01_LOCUS145649</name>
</gene>
<dbReference type="Gene3D" id="3.50.50.60">
    <property type="entry name" value="FAD/NAD(P)-binding domain"/>
    <property type="match status" value="2"/>
</dbReference>